<dbReference type="InParanoid" id="D6TDG4"/>
<dbReference type="AlphaFoldDB" id="D6TDG4"/>
<comment type="caution">
    <text evidence="1">The sequence shown here is derived from an EMBL/GenBank/DDBJ whole genome shotgun (WGS) entry which is preliminary data.</text>
</comment>
<reference evidence="1 2" key="1">
    <citation type="journal article" date="2011" name="Stand. Genomic Sci.">
        <title>Non-contiguous finished genome sequence and contextual data of the filamentous soil bacterium Ktedonobacter racemifer type strain (SOSP1-21).</title>
        <authorList>
            <person name="Chang Y.J."/>
            <person name="Land M."/>
            <person name="Hauser L."/>
            <person name="Chertkov O."/>
            <person name="Del Rio T.G."/>
            <person name="Nolan M."/>
            <person name="Copeland A."/>
            <person name="Tice H."/>
            <person name="Cheng J.F."/>
            <person name="Lucas S."/>
            <person name="Han C."/>
            <person name="Goodwin L."/>
            <person name="Pitluck S."/>
            <person name="Ivanova N."/>
            <person name="Ovchinikova G."/>
            <person name="Pati A."/>
            <person name="Chen A."/>
            <person name="Palaniappan K."/>
            <person name="Mavromatis K."/>
            <person name="Liolios K."/>
            <person name="Brettin T."/>
            <person name="Fiebig A."/>
            <person name="Rohde M."/>
            <person name="Abt B."/>
            <person name="Goker M."/>
            <person name="Detter J.C."/>
            <person name="Woyke T."/>
            <person name="Bristow J."/>
            <person name="Eisen J.A."/>
            <person name="Markowitz V."/>
            <person name="Hugenholtz P."/>
            <person name="Kyrpides N.C."/>
            <person name="Klenk H.P."/>
            <person name="Lapidus A."/>
        </authorList>
    </citation>
    <scope>NUCLEOTIDE SEQUENCE [LARGE SCALE GENOMIC DNA]</scope>
    <source>
        <strain evidence="2">DSM 44963</strain>
    </source>
</reference>
<organism evidence="1 2">
    <name type="scientific">Ktedonobacter racemifer DSM 44963</name>
    <dbReference type="NCBI Taxonomy" id="485913"/>
    <lineage>
        <taxon>Bacteria</taxon>
        <taxon>Bacillati</taxon>
        <taxon>Chloroflexota</taxon>
        <taxon>Ktedonobacteria</taxon>
        <taxon>Ktedonobacterales</taxon>
        <taxon>Ktedonobacteraceae</taxon>
        <taxon>Ktedonobacter</taxon>
    </lineage>
</organism>
<protein>
    <submittedName>
        <fullName evidence="1">Uncharacterized protein</fullName>
    </submittedName>
</protein>
<proteinExistence type="predicted"/>
<sequence length="35" mass="3984">MASMLRWHNAIMALVLNLVLVLSVTHLTEYCQVNV</sequence>
<evidence type="ECO:0000313" key="2">
    <source>
        <dbReference type="Proteomes" id="UP000004508"/>
    </source>
</evidence>
<name>D6TDG4_KTERA</name>
<accession>D6TDG4</accession>
<keyword evidence="2" id="KW-1185">Reference proteome</keyword>
<dbReference type="EMBL" id="ADVG01000001">
    <property type="protein sequence ID" value="EFH88309.1"/>
    <property type="molecule type" value="Genomic_DNA"/>
</dbReference>
<gene>
    <name evidence="1" type="ORF">Krac_9741</name>
</gene>
<dbReference type="Proteomes" id="UP000004508">
    <property type="component" value="Unassembled WGS sequence"/>
</dbReference>
<evidence type="ECO:0000313" key="1">
    <source>
        <dbReference type="EMBL" id="EFH88309.1"/>
    </source>
</evidence>